<organism evidence="1 2">
    <name type="scientific">Alloyangia pacifica</name>
    <dbReference type="NCBI Taxonomy" id="311180"/>
    <lineage>
        <taxon>Bacteria</taxon>
        <taxon>Pseudomonadati</taxon>
        <taxon>Pseudomonadota</taxon>
        <taxon>Alphaproteobacteria</taxon>
        <taxon>Rhodobacterales</taxon>
        <taxon>Roseobacteraceae</taxon>
        <taxon>Alloyangia</taxon>
    </lineage>
</organism>
<name>A0A1I6NVM9_9RHOB</name>
<dbReference type="OrthoDB" id="7871245at2"/>
<dbReference type="RefSeq" id="WP_092426583.1">
    <property type="nucleotide sequence ID" value="NZ_FNCL01000008.1"/>
</dbReference>
<accession>A0A1I6NVM9</accession>
<proteinExistence type="predicted"/>
<reference evidence="2" key="1">
    <citation type="submission" date="2016-10" db="EMBL/GenBank/DDBJ databases">
        <authorList>
            <person name="Varghese N."/>
            <person name="Submissions S."/>
        </authorList>
    </citation>
    <scope>NUCLEOTIDE SEQUENCE [LARGE SCALE GENOMIC DNA]</scope>
    <source>
        <strain evidence="2">DSM 26894</strain>
    </source>
</reference>
<protein>
    <submittedName>
        <fullName evidence="1">Uncharacterized protein</fullName>
    </submittedName>
</protein>
<evidence type="ECO:0000313" key="2">
    <source>
        <dbReference type="Proteomes" id="UP000199392"/>
    </source>
</evidence>
<evidence type="ECO:0000313" key="1">
    <source>
        <dbReference type="EMBL" id="SFS32022.1"/>
    </source>
</evidence>
<keyword evidence="2" id="KW-1185">Reference proteome</keyword>
<gene>
    <name evidence="1" type="ORF">SAMN04488050_101126</name>
</gene>
<sequence length="101" mass="11189">MTPLAITLAVFASAATAHDWYEPVCCSGRDCVPIRASAVVTDGGWLVRLAPADHPMLNVGAEYFVPYEDFRVRPSQDDRFHVCISNVERYLLCLYVPEGKG</sequence>
<dbReference type="Proteomes" id="UP000199392">
    <property type="component" value="Unassembled WGS sequence"/>
</dbReference>
<dbReference type="STRING" id="311180.SAMN04488050_101126"/>
<dbReference type="AlphaFoldDB" id="A0A1I6NVM9"/>
<dbReference type="EMBL" id="FOZW01000001">
    <property type="protein sequence ID" value="SFS32022.1"/>
    <property type="molecule type" value="Genomic_DNA"/>
</dbReference>